<evidence type="ECO:0000313" key="4">
    <source>
        <dbReference type="Proteomes" id="UP001464387"/>
    </source>
</evidence>
<comment type="caution">
    <text evidence="3">The sequence shown here is derived from an EMBL/GenBank/DDBJ whole genome shotgun (WGS) entry which is preliminary data.</text>
</comment>
<evidence type="ECO:0000256" key="1">
    <source>
        <dbReference type="SAM" id="SignalP"/>
    </source>
</evidence>
<keyword evidence="1" id="KW-0732">Signal</keyword>
<feature type="domain" description="DUF3828" evidence="2">
    <location>
        <begin position="62"/>
        <end position="147"/>
    </location>
</feature>
<accession>A0ABV1YNJ0</accession>
<evidence type="ECO:0000259" key="2">
    <source>
        <dbReference type="Pfam" id="PF12883"/>
    </source>
</evidence>
<dbReference type="EMBL" id="JAMYPJ010000054">
    <property type="protein sequence ID" value="MER8936720.1"/>
    <property type="molecule type" value="Genomic_DNA"/>
</dbReference>
<dbReference type="InterPro" id="IPR024289">
    <property type="entry name" value="DUF3828"/>
</dbReference>
<feature type="chain" id="PRO_5045099693" evidence="1">
    <location>
        <begin position="26"/>
        <end position="164"/>
    </location>
</feature>
<dbReference type="Gene3D" id="3.10.450.50">
    <property type="match status" value="1"/>
</dbReference>
<evidence type="ECO:0000313" key="3">
    <source>
        <dbReference type="EMBL" id="MER8936720.1"/>
    </source>
</evidence>
<name>A0ABV1YNJ0_9HYPH</name>
<protein>
    <submittedName>
        <fullName evidence="3">YbjP/YqhG family protein</fullName>
    </submittedName>
</protein>
<dbReference type="RefSeq" id="WP_023766528.1">
    <property type="nucleotide sequence ID" value="NZ_CP100477.1"/>
</dbReference>
<feature type="signal peptide" evidence="1">
    <location>
        <begin position="1"/>
        <end position="25"/>
    </location>
</feature>
<organism evidence="3 4">
    <name type="scientific">Mesorhizobium opportunistum</name>
    <dbReference type="NCBI Taxonomy" id="593909"/>
    <lineage>
        <taxon>Bacteria</taxon>
        <taxon>Pseudomonadati</taxon>
        <taxon>Pseudomonadota</taxon>
        <taxon>Alphaproteobacteria</taxon>
        <taxon>Hyphomicrobiales</taxon>
        <taxon>Phyllobacteriaceae</taxon>
        <taxon>Mesorhizobium</taxon>
    </lineage>
</organism>
<sequence length="164" mass="17985">MRLTVLLAALSTALPAAALPAAAWAGPASDAVKFFYVPEVKFEADAQYRDRFTEPVTKLFDLNDQATKKNPDQVACIDFDPGLDAQDFDQKSVAKTLKLSEKRDGDNAEVTASFSLFSEGDDAKREMVWSLKKIDGKWKISDIASKTSDWTLSALECMAGQTPE</sequence>
<gene>
    <name evidence="3" type="ORF">NKI33_27665</name>
</gene>
<proteinExistence type="predicted"/>
<keyword evidence="4" id="KW-1185">Reference proteome</keyword>
<dbReference type="Proteomes" id="UP001464387">
    <property type="component" value="Unassembled WGS sequence"/>
</dbReference>
<reference evidence="3 4" key="1">
    <citation type="journal article" date="2024" name="Proc. Natl. Acad. Sci. U.S.A.">
        <title>The evolutionary genomics of adaptation to stress in wild rhizobium bacteria.</title>
        <authorList>
            <person name="Kehlet-Delgado H."/>
            <person name="Montoya A.P."/>
            <person name="Jensen K.T."/>
            <person name="Wendlandt C.E."/>
            <person name="Dexheimer C."/>
            <person name="Roberts M."/>
            <person name="Torres Martinez L."/>
            <person name="Friesen M.L."/>
            <person name="Griffitts J.S."/>
            <person name="Porter S.S."/>
        </authorList>
    </citation>
    <scope>NUCLEOTIDE SEQUENCE [LARGE SCALE GENOMIC DNA]</scope>
    <source>
        <strain evidence="3 4">M0729</strain>
    </source>
</reference>
<dbReference type="Pfam" id="PF12883">
    <property type="entry name" value="DUF3828"/>
    <property type="match status" value="1"/>
</dbReference>